<dbReference type="Gene3D" id="3.90.1150.10">
    <property type="entry name" value="Aspartate Aminotransferase, domain 1"/>
    <property type="match status" value="2"/>
</dbReference>
<dbReference type="InterPro" id="IPR049316">
    <property type="entry name" value="GDC-P_C"/>
</dbReference>
<evidence type="ECO:0000256" key="2">
    <source>
        <dbReference type="ARBA" id="ARBA00003788"/>
    </source>
</evidence>
<feature type="domain" description="Glycine dehydrogenase C-terminal" evidence="11">
    <location>
        <begin position="765"/>
        <end position="885"/>
    </location>
</feature>
<dbReference type="CDD" id="cd00613">
    <property type="entry name" value="GDC-P"/>
    <property type="match status" value="2"/>
</dbReference>
<name>A0A934VYK9_9RHOB</name>
<dbReference type="NCBIfam" id="TIGR00461">
    <property type="entry name" value="gcvP"/>
    <property type="match status" value="1"/>
</dbReference>
<evidence type="ECO:0000313" key="13">
    <source>
        <dbReference type="Proteomes" id="UP000640485"/>
    </source>
</evidence>
<feature type="modified residue" description="N6-(pyridoxal phosphate)lysine" evidence="8 9">
    <location>
        <position position="698"/>
    </location>
</feature>
<organism evidence="12 13">
    <name type="scientific">Paracoccus caeni</name>
    <dbReference type="NCBI Taxonomy" id="657651"/>
    <lineage>
        <taxon>Bacteria</taxon>
        <taxon>Pseudomonadati</taxon>
        <taxon>Pseudomonadota</taxon>
        <taxon>Alphaproteobacteria</taxon>
        <taxon>Rhodobacterales</taxon>
        <taxon>Paracoccaceae</taxon>
        <taxon>Paracoccus</taxon>
    </lineage>
</organism>
<evidence type="ECO:0000256" key="8">
    <source>
        <dbReference type="HAMAP-Rule" id="MF_00711"/>
    </source>
</evidence>
<evidence type="ECO:0000256" key="4">
    <source>
        <dbReference type="ARBA" id="ARBA00011690"/>
    </source>
</evidence>
<dbReference type="GO" id="GO:0005960">
    <property type="term" value="C:glycine cleavage complex"/>
    <property type="evidence" value="ECO:0007669"/>
    <property type="project" value="TreeGrafter"/>
</dbReference>
<dbReference type="Pfam" id="PF02347">
    <property type="entry name" value="GDC-P"/>
    <property type="match status" value="1"/>
</dbReference>
<dbReference type="InterPro" id="IPR015424">
    <property type="entry name" value="PyrdxlP-dep_Trfase"/>
</dbReference>
<gene>
    <name evidence="8 12" type="primary">gcvP</name>
    <name evidence="12" type="ORF">JJJ17_00290</name>
</gene>
<dbReference type="InterPro" id="IPR020581">
    <property type="entry name" value="GDC_P"/>
</dbReference>
<dbReference type="Gene3D" id="3.40.640.10">
    <property type="entry name" value="Type I PLP-dependent aspartate aminotransferase-like (Major domain)"/>
    <property type="match status" value="2"/>
</dbReference>
<dbReference type="SUPFAM" id="SSF53383">
    <property type="entry name" value="PLP-dependent transferases"/>
    <property type="match status" value="2"/>
</dbReference>
<evidence type="ECO:0000259" key="10">
    <source>
        <dbReference type="Pfam" id="PF02347"/>
    </source>
</evidence>
<feature type="domain" description="Glycine cleavage system P-protein N-terminal" evidence="10">
    <location>
        <begin position="17"/>
        <end position="439"/>
    </location>
</feature>
<evidence type="ECO:0000256" key="1">
    <source>
        <dbReference type="ARBA" id="ARBA00001933"/>
    </source>
</evidence>
<comment type="function">
    <text evidence="2 8">The glycine cleavage system catalyzes the degradation of glycine. The P protein binds the alpha-amino group of glycine through its pyridoxal phosphate cofactor; CO(2) is released and the remaining methylamine moiety is then transferred to the lipoamide cofactor of the H protein.</text>
</comment>
<dbReference type="Pfam" id="PF21478">
    <property type="entry name" value="GcvP2_C"/>
    <property type="match status" value="1"/>
</dbReference>
<comment type="caution">
    <text evidence="12">The sequence shown here is derived from an EMBL/GenBank/DDBJ whole genome shotgun (WGS) entry which is preliminary data.</text>
</comment>
<sequence>MTRWTPTNYNPDDFANRRHIGPTPAEMEEMLKVVGAPSLEALIDQTVPQAIRQTEPLDWPALTEAGLLARMQQVAKKNKVMTSLIGQGYYGTVTPPAIQRNILENPAWYTAYTPYQPEIAQGRLEALLNYQTMVADLTGLPVANASLLDEATAAAEAMAMAKRQAKSKADAFFVAHDLHPQTIAVIETRAAPLGIRIIKDSIDNLDPASVFGAIFQYPGTYGHIRDLSSEIKALHDNGALAVVATDLLALCLLKESGAMGADIAVGSAQRFGVPMGYGGPHAAFMSCRDELKRAMPGRIVGVSIDASGNKAYRLSLQTREQHIRREKATSNVCTAQALLAVMASFYAVFYGPVGLRTIAQRVHLHAVTIANALRAAGADVAPDQFFDTITVKVGVGQAGILAAAEQRGINLRKVGRDRVGISVDETTDADVITRLLDAFGIDEPAEAATAPVIPDDLLRESDYLTHPVFDMNRAESEMMRYMRRLSDRDLALDRAMIPLGSCTMKLNAAAEMMPITWPEFGALHPFAPRHQAAGYAEAIEDLTRKLCDITGYDAFSMQPNSGAQGEYAGLLTIQAYHQANGDAQRDICLIPVSAHGTNPASAQMAGMKVVVVKSAPNGDIDLEDFADKAAKAGDNLAAVMITYPSTHGVFEDTVRDVCRITHEHGGQVYIDGANMNAMVGLVRPGEIGGDVSHLNLHKTFAIPHGGGGPGMGPIGVKSHLAPFLPGDPREDESGAVSAAPYGSASILLISWAYCLMMGGAGLTQATRVAILNANYIASRLSGAYPILFMGNRGRVAHECILDTRPFAEHGVTVDDIAKRLIDNGFHAPTMSWPVSGTLMVEPTESETKAEIDRFITALLAIRDEITDVAEGRIAADQSPLRHAPHTVEDLVKDWDRAYSREQGCFPPGAFRVDKYWPPVGRVDNAYGDRNLICTCPPLEAYAEAAE</sequence>
<comment type="similarity">
    <text evidence="3 8">Belongs to the GcvP family.</text>
</comment>
<comment type="subunit">
    <text evidence="4 8">The glycine cleavage system is composed of four proteins: P, T, L and H.</text>
</comment>
<dbReference type="InterPro" id="IPR015421">
    <property type="entry name" value="PyrdxlP-dep_Trfase_major"/>
</dbReference>
<dbReference type="InterPro" id="IPR049315">
    <property type="entry name" value="GDC-P_N"/>
</dbReference>
<dbReference type="RefSeq" id="WP_200682936.1">
    <property type="nucleotide sequence ID" value="NZ_JAEPRQ010000001.1"/>
</dbReference>
<dbReference type="NCBIfam" id="NF003346">
    <property type="entry name" value="PRK04366.1"/>
    <property type="match status" value="1"/>
</dbReference>
<evidence type="ECO:0000313" key="12">
    <source>
        <dbReference type="EMBL" id="MBK4214353.1"/>
    </source>
</evidence>
<evidence type="ECO:0000259" key="11">
    <source>
        <dbReference type="Pfam" id="PF21478"/>
    </source>
</evidence>
<keyword evidence="13" id="KW-1185">Reference proteome</keyword>
<dbReference type="EMBL" id="JAEPRQ010000001">
    <property type="protein sequence ID" value="MBK4214353.1"/>
    <property type="molecule type" value="Genomic_DNA"/>
</dbReference>
<dbReference type="PANTHER" id="PTHR11773:SF1">
    <property type="entry name" value="GLYCINE DEHYDROGENASE (DECARBOXYLATING), MITOCHONDRIAL"/>
    <property type="match status" value="1"/>
</dbReference>
<dbReference type="GO" id="GO:0005829">
    <property type="term" value="C:cytosol"/>
    <property type="evidence" value="ECO:0007669"/>
    <property type="project" value="TreeGrafter"/>
</dbReference>
<dbReference type="FunFam" id="3.40.640.10:FF:000005">
    <property type="entry name" value="Glycine dehydrogenase (decarboxylating), mitochondrial"/>
    <property type="match status" value="1"/>
</dbReference>
<comment type="cofactor">
    <cofactor evidence="1 8 9">
        <name>pyridoxal 5'-phosphate</name>
        <dbReference type="ChEBI" id="CHEBI:597326"/>
    </cofactor>
</comment>
<dbReference type="GO" id="GO:0004375">
    <property type="term" value="F:glycine dehydrogenase (decarboxylating) activity"/>
    <property type="evidence" value="ECO:0007669"/>
    <property type="project" value="UniProtKB-EC"/>
</dbReference>
<evidence type="ECO:0000256" key="5">
    <source>
        <dbReference type="ARBA" id="ARBA00022898"/>
    </source>
</evidence>
<dbReference type="GO" id="GO:0030170">
    <property type="term" value="F:pyridoxal phosphate binding"/>
    <property type="evidence" value="ECO:0007669"/>
    <property type="project" value="TreeGrafter"/>
</dbReference>
<dbReference type="EC" id="1.4.4.2" evidence="8"/>
<accession>A0A934VYK9</accession>
<keyword evidence="6 8" id="KW-0560">Oxidoreductase</keyword>
<evidence type="ECO:0000256" key="9">
    <source>
        <dbReference type="PIRSR" id="PIRSR603437-50"/>
    </source>
</evidence>
<dbReference type="GO" id="GO:0016594">
    <property type="term" value="F:glycine binding"/>
    <property type="evidence" value="ECO:0007669"/>
    <property type="project" value="TreeGrafter"/>
</dbReference>
<dbReference type="Proteomes" id="UP000640485">
    <property type="component" value="Unassembled WGS sequence"/>
</dbReference>
<evidence type="ECO:0000256" key="3">
    <source>
        <dbReference type="ARBA" id="ARBA00010756"/>
    </source>
</evidence>
<dbReference type="InterPro" id="IPR003437">
    <property type="entry name" value="GcvP"/>
</dbReference>
<evidence type="ECO:0000256" key="6">
    <source>
        <dbReference type="ARBA" id="ARBA00023002"/>
    </source>
</evidence>
<comment type="catalytic activity">
    <reaction evidence="7 8">
        <text>N(6)-[(R)-lipoyl]-L-lysyl-[glycine-cleavage complex H protein] + glycine + H(+) = N(6)-[(R)-S(8)-aminomethyldihydrolipoyl]-L-lysyl-[glycine-cleavage complex H protein] + CO2</text>
        <dbReference type="Rhea" id="RHEA:24304"/>
        <dbReference type="Rhea" id="RHEA-COMP:10494"/>
        <dbReference type="Rhea" id="RHEA-COMP:10495"/>
        <dbReference type="ChEBI" id="CHEBI:15378"/>
        <dbReference type="ChEBI" id="CHEBI:16526"/>
        <dbReference type="ChEBI" id="CHEBI:57305"/>
        <dbReference type="ChEBI" id="CHEBI:83099"/>
        <dbReference type="ChEBI" id="CHEBI:83143"/>
        <dbReference type="EC" id="1.4.4.2"/>
    </reaction>
</comment>
<dbReference type="InterPro" id="IPR015422">
    <property type="entry name" value="PyrdxlP-dep_Trfase_small"/>
</dbReference>
<proteinExistence type="inferred from homology"/>
<dbReference type="FunFam" id="3.40.640.10:FF:000007">
    <property type="entry name" value="glycine dehydrogenase (Decarboxylating), mitochondrial"/>
    <property type="match status" value="1"/>
</dbReference>
<protein>
    <recommendedName>
        <fullName evidence="8">Glycine dehydrogenase (decarboxylating)</fullName>
        <ecNumber evidence="8">1.4.4.2</ecNumber>
    </recommendedName>
    <alternativeName>
        <fullName evidence="8">Glycine cleavage system P-protein</fullName>
    </alternativeName>
    <alternativeName>
        <fullName evidence="8">Glycine decarboxylase</fullName>
    </alternativeName>
    <alternativeName>
        <fullName evidence="8">Glycine dehydrogenase (aminomethyl-transferring)</fullName>
    </alternativeName>
</protein>
<dbReference type="HAMAP" id="MF_00711">
    <property type="entry name" value="GcvP"/>
    <property type="match status" value="1"/>
</dbReference>
<reference evidence="12" key="1">
    <citation type="submission" date="2021-01" db="EMBL/GenBank/DDBJ databases">
        <title>Paracoccus amoyensis sp. nov., isolated from the surface seawater along the coast of Xiamen Island, China.</title>
        <authorList>
            <person name="Lyu L."/>
        </authorList>
    </citation>
    <scope>NUCLEOTIDE SEQUENCE</scope>
    <source>
        <strain evidence="12">MJ17</strain>
    </source>
</reference>
<dbReference type="AlphaFoldDB" id="A0A934VYK9"/>
<dbReference type="GO" id="GO:0019464">
    <property type="term" value="P:glycine decarboxylation via glycine cleavage system"/>
    <property type="evidence" value="ECO:0007669"/>
    <property type="project" value="UniProtKB-UniRule"/>
</dbReference>
<evidence type="ECO:0000256" key="7">
    <source>
        <dbReference type="ARBA" id="ARBA00049026"/>
    </source>
</evidence>
<keyword evidence="5 8" id="KW-0663">Pyridoxal phosphate</keyword>
<dbReference type="PANTHER" id="PTHR11773">
    <property type="entry name" value="GLYCINE DEHYDROGENASE, DECARBOXYLATING"/>
    <property type="match status" value="1"/>
</dbReference>